<feature type="compositionally biased region" description="Polar residues" evidence="1">
    <location>
        <begin position="227"/>
        <end position="268"/>
    </location>
</feature>
<evidence type="ECO:0000313" key="4">
    <source>
        <dbReference type="Proteomes" id="UP000236291"/>
    </source>
</evidence>
<proteinExistence type="predicted"/>
<dbReference type="Pfam" id="PF22936">
    <property type="entry name" value="Pol_BBD"/>
    <property type="match status" value="1"/>
</dbReference>
<feature type="region of interest" description="Disordered" evidence="1">
    <location>
        <begin position="226"/>
        <end position="288"/>
    </location>
</feature>
<evidence type="ECO:0000313" key="3">
    <source>
        <dbReference type="EMBL" id="PNX71983.1"/>
    </source>
</evidence>
<dbReference type="Proteomes" id="UP000236291">
    <property type="component" value="Unassembled WGS sequence"/>
</dbReference>
<evidence type="ECO:0000256" key="1">
    <source>
        <dbReference type="SAM" id="MobiDB-lite"/>
    </source>
</evidence>
<protein>
    <recommendedName>
        <fullName evidence="2">Retrovirus-related Pol polyprotein from transposon TNT 1-94-like beta-barrel domain-containing protein</fullName>
    </recommendedName>
</protein>
<feature type="region of interest" description="Disordered" evidence="1">
    <location>
        <begin position="412"/>
        <end position="531"/>
    </location>
</feature>
<reference evidence="3 4" key="2">
    <citation type="journal article" date="2017" name="Front. Plant Sci.">
        <title>Gene Classification and Mining of Molecular Markers Useful in Red Clover (Trifolium pratense) Breeding.</title>
        <authorList>
            <person name="Istvanek J."/>
            <person name="Dluhosova J."/>
            <person name="Dluhos P."/>
            <person name="Patkova L."/>
            <person name="Nedelnik J."/>
            <person name="Repkova J."/>
        </authorList>
    </citation>
    <scope>NUCLEOTIDE SEQUENCE [LARGE SCALE GENOMIC DNA]</scope>
    <source>
        <strain evidence="4">cv. Tatra</strain>
        <tissue evidence="3">Young leaves</tissue>
    </source>
</reference>
<feature type="domain" description="Retrovirus-related Pol polyprotein from transposon TNT 1-94-like beta-barrel" evidence="2">
    <location>
        <begin position="340"/>
        <end position="412"/>
    </location>
</feature>
<accession>A0A2K3L0D5</accession>
<gene>
    <name evidence="3" type="ORF">L195_g027870</name>
</gene>
<evidence type="ECO:0000259" key="2">
    <source>
        <dbReference type="Pfam" id="PF22936"/>
    </source>
</evidence>
<organism evidence="3 4">
    <name type="scientific">Trifolium pratense</name>
    <name type="common">Red clover</name>
    <dbReference type="NCBI Taxonomy" id="57577"/>
    <lineage>
        <taxon>Eukaryota</taxon>
        <taxon>Viridiplantae</taxon>
        <taxon>Streptophyta</taxon>
        <taxon>Embryophyta</taxon>
        <taxon>Tracheophyta</taxon>
        <taxon>Spermatophyta</taxon>
        <taxon>Magnoliopsida</taxon>
        <taxon>eudicotyledons</taxon>
        <taxon>Gunneridae</taxon>
        <taxon>Pentapetalae</taxon>
        <taxon>rosids</taxon>
        <taxon>fabids</taxon>
        <taxon>Fabales</taxon>
        <taxon>Fabaceae</taxon>
        <taxon>Papilionoideae</taxon>
        <taxon>50 kb inversion clade</taxon>
        <taxon>NPAAA clade</taxon>
        <taxon>Hologalegina</taxon>
        <taxon>IRL clade</taxon>
        <taxon>Trifolieae</taxon>
        <taxon>Trifolium</taxon>
    </lineage>
</organism>
<dbReference type="AlphaFoldDB" id="A0A2K3L0D5"/>
<comment type="caution">
    <text evidence="3">The sequence shown here is derived from an EMBL/GenBank/DDBJ whole genome shotgun (WGS) entry which is preliminary data.</text>
</comment>
<reference evidence="3 4" key="1">
    <citation type="journal article" date="2014" name="Am. J. Bot.">
        <title>Genome assembly and annotation for red clover (Trifolium pratense; Fabaceae).</title>
        <authorList>
            <person name="Istvanek J."/>
            <person name="Jaros M."/>
            <person name="Krenek A."/>
            <person name="Repkova J."/>
        </authorList>
    </citation>
    <scope>NUCLEOTIDE SEQUENCE [LARGE SCALE GENOMIC DNA]</scope>
    <source>
        <strain evidence="4">cv. Tatra</strain>
        <tissue evidence="3">Young leaves</tissue>
    </source>
</reference>
<dbReference type="PANTHER" id="PTHR47481">
    <property type="match status" value="1"/>
</dbReference>
<feature type="compositionally biased region" description="Low complexity" evidence="1">
    <location>
        <begin position="428"/>
        <end position="442"/>
    </location>
</feature>
<feature type="compositionally biased region" description="Polar residues" evidence="1">
    <location>
        <begin position="487"/>
        <end position="509"/>
    </location>
</feature>
<sequence length="569" mass="63557">MTTSLSLNVSNFITLKLSSTNYPLWREQALALAESQDLVGHLTNEDPAPTQYTTSTTNSEQFVPKLTDEFVAWRKSDRLLRGWIIGTLSEEALGLVVGIDTAHAVWVALKDAYAEDSQEREFTIRQQITYLRKEDDQTIGEHIRIFKGLCDNLAAIGKPIPDKEKVFYLLTSLGPDYETFTTTMLKPPRPLYSEVISQLQSLDQRRKWFSNRAKMQNTLAPQMAFYGQQQKSHQSSSRNRGNSQTFTSTGRGFQAQQPSSQGKNQHILTTQQRRPPPPGQRRMTPAERDLYRNEKCQYCGTVGHIAKICWWVPKKPTQSDDIPQALAALTLDNTIAETEWISDTGASNHMTGKTSMLSNIRQCSGTDFVLIGDGSPLPIHGIGDSFIKQKNTTLPLHDVLLVPDLTKNLLSERETGEPMITGRRKDLTTTSTSPPCSSPLPTNLVHSFPLKLPIPPINQSEQSTHIEHEQPGHSSHHLHTENEVELVTSTSPSDQPAHSSQIEPEQSGHSPHHLHTENELEGVTPTSNQQPEPIITIPVQLPHDVPVRSMVTRSQHGITKPNPKYALIT</sequence>
<feature type="non-terminal residue" evidence="3">
    <location>
        <position position="569"/>
    </location>
</feature>
<dbReference type="Pfam" id="PF14223">
    <property type="entry name" value="Retrotran_gag_2"/>
    <property type="match status" value="1"/>
</dbReference>
<dbReference type="EMBL" id="ASHM01024049">
    <property type="protein sequence ID" value="PNX71983.1"/>
    <property type="molecule type" value="Genomic_DNA"/>
</dbReference>
<name>A0A2K3L0D5_TRIPR</name>
<dbReference type="InterPro" id="IPR054722">
    <property type="entry name" value="PolX-like_BBD"/>
</dbReference>
<dbReference type="PANTHER" id="PTHR47481:SF2">
    <property type="entry name" value="RETROTRANSPOSON GAG DOMAIN-CONTAINING PROTEIN"/>
    <property type="match status" value="1"/>
</dbReference>